<protein>
    <recommendedName>
        <fullName evidence="4">DUF2497 domain-containing protein</fullName>
    </recommendedName>
</protein>
<evidence type="ECO:0000313" key="2">
    <source>
        <dbReference type="EMBL" id="KTR08384.1"/>
    </source>
</evidence>
<name>A0A147DBM9_9HYPH</name>
<dbReference type="Pfam" id="PF10691">
    <property type="entry name" value="DUF2497"/>
    <property type="match status" value="1"/>
</dbReference>
<dbReference type="RefSeq" id="WP_058598234.1">
    <property type="nucleotide sequence ID" value="NZ_LDQA01000001.1"/>
</dbReference>
<evidence type="ECO:0000313" key="3">
    <source>
        <dbReference type="Proteomes" id="UP000078529"/>
    </source>
</evidence>
<accession>A0A147DBM9</accession>
<reference evidence="2 3" key="1">
    <citation type="journal article" date="2016" name="Front. Microbiol.">
        <title>Genomic Resource of Rice Seed Associated Bacteria.</title>
        <authorList>
            <person name="Midha S."/>
            <person name="Bansal K."/>
            <person name="Sharma S."/>
            <person name="Kumar N."/>
            <person name="Patil P.P."/>
            <person name="Chaudhry V."/>
            <person name="Patil P.B."/>
        </authorList>
    </citation>
    <scope>NUCLEOTIDE SEQUENCE [LARGE SCALE GENOMIC DNA]</scope>
    <source>
        <strain evidence="2 3">NS365</strain>
    </source>
</reference>
<dbReference type="Proteomes" id="UP000078529">
    <property type="component" value="Unassembled WGS sequence"/>
</dbReference>
<proteinExistence type="predicted"/>
<feature type="region of interest" description="Disordered" evidence="1">
    <location>
        <begin position="145"/>
        <end position="195"/>
    </location>
</feature>
<feature type="compositionally biased region" description="Basic and acidic residues" evidence="1">
    <location>
        <begin position="163"/>
        <end position="178"/>
    </location>
</feature>
<dbReference type="PATRIC" id="fig|401562.4.peg.5"/>
<dbReference type="AlphaFoldDB" id="A0A147DBM9"/>
<dbReference type="InterPro" id="IPR019632">
    <property type="entry name" value="DUF2497"/>
</dbReference>
<gene>
    <name evidence="2" type="ORF">NS365_00035</name>
</gene>
<keyword evidence="3" id="KW-1185">Reference proteome</keyword>
<organism evidence="2 3">
    <name type="scientific">Aureimonas ureilytica</name>
    <dbReference type="NCBI Taxonomy" id="401562"/>
    <lineage>
        <taxon>Bacteria</taxon>
        <taxon>Pseudomonadati</taxon>
        <taxon>Pseudomonadota</taxon>
        <taxon>Alphaproteobacteria</taxon>
        <taxon>Hyphomicrobiales</taxon>
        <taxon>Aurantimonadaceae</taxon>
        <taxon>Aureimonas</taxon>
    </lineage>
</organism>
<evidence type="ECO:0008006" key="4">
    <source>
        <dbReference type="Google" id="ProtNLM"/>
    </source>
</evidence>
<dbReference type="EMBL" id="LDQA01000001">
    <property type="protein sequence ID" value="KTR08384.1"/>
    <property type="molecule type" value="Genomic_DNA"/>
</dbReference>
<sequence>MSKANVAQEPSMDEILASIRRIIETGEDRTSPSGMRPTPVRDVALDAIRRAAEDVEAADEISLSQAPVHRADDRATASVTPLRDTAPEASIHSHGVDVDHLTVELESELAASWGDFEIHHRMDGGSLAAVQPATAYAAQTHVAPIPVQPHSQATPDPMPTAPNREDTEMSETARHPAPTDRSSFEPANTDRRDLESHADYQTYSTAGHDPLLSGSSGQMVAASFEELAQAIRNGELKSLEAMAQDMLKPMLAEWLDDNLPRMVERLVREEIERLSRGGRR</sequence>
<comment type="caution">
    <text evidence="2">The sequence shown here is derived from an EMBL/GenBank/DDBJ whole genome shotgun (WGS) entry which is preliminary data.</text>
</comment>
<evidence type="ECO:0000256" key="1">
    <source>
        <dbReference type="SAM" id="MobiDB-lite"/>
    </source>
</evidence>